<dbReference type="AlphaFoldDB" id="A0A8E6BBL1"/>
<proteinExistence type="predicted"/>
<dbReference type="EMBL" id="CP074694">
    <property type="protein sequence ID" value="QVL34922.1"/>
    <property type="molecule type" value="Genomic_DNA"/>
</dbReference>
<dbReference type="Pfam" id="PF14436">
    <property type="entry name" value="EndoU_bacteria"/>
    <property type="match status" value="1"/>
</dbReference>
<name>A0A8E6BBL1_9BACT</name>
<dbReference type="RefSeq" id="WP_213500425.1">
    <property type="nucleotide sequence ID" value="NZ_CP074694.1"/>
</dbReference>
<keyword evidence="4" id="KW-1185">Reference proteome</keyword>
<feature type="domain" description="Bacterial EndoU nuclease" evidence="2">
    <location>
        <begin position="68"/>
        <end position="136"/>
    </location>
</feature>
<feature type="region of interest" description="Disordered" evidence="1">
    <location>
        <begin position="1"/>
        <end position="20"/>
    </location>
</feature>
<evidence type="ECO:0000313" key="4">
    <source>
        <dbReference type="Proteomes" id="UP000676194"/>
    </source>
</evidence>
<evidence type="ECO:0000256" key="1">
    <source>
        <dbReference type="SAM" id="MobiDB-lite"/>
    </source>
</evidence>
<organism evidence="3 4">
    <name type="scientific">Telmatocola sphagniphila</name>
    <dbReference type="NCBI Taxonomy" id="1123043"/>
    <lineage>
        <taxon>Bacteria</taxon>
        <taxon>Pseudomonadati</taxon>
        <taxon>Planctomycetota</taxon>
        <taxon>Planctomycetia</taxon>
        <taxon>Gemmatales</taxon>
        <taxon>Gemmataceae</taxon>
    </lineage>
</organism>
<dbReference type="GO" id="GO:0004519">
    <property type="term" value="F:endonuclease activity"/>
    <property type="evidence" value="ECO:0007669"/>
    <property type="project" value="InterPro"/>
</dbReference>
<feature type="region of interest" description="Disordered" evidence="1">
    <location>
        <begin position="28"/>
        <end position="78"/>
    </location>
</feature>
<dbReference type="InterPro" id="IPR029501">
    <property type="entry name" value="EndoU_bac"/>
</dbReference>
<sequence length="142" mass="14939">MGVKRSPVPPADKAAKVAQDAEKVAKEAKIAPKTAVPEKPSLVDPKGQKHILEGDGPGKGGGHRPGTGKPGKSEFREGWSDGKILGEVSDIATDPAIRWTRPDARGYISGTKTVDGVDIKVVVDTLNGRIVTGFPTNLPRNQ</sequence>
<evidence type="ECO:0000313" key="3">
    <source>
        <dbReference type="EMBL" id="QVL34922.1"/>
    </source>
</evidence>
<feature type="compositionally biased region" description="Gly residues" evidence="1">
    <location>
        <begin position="55"/>
        <end position="69"/>
    </location>
</feature>
<dbReference type="Proteomes" id="UP000676194">
    <property type="component" value="Chromosome"/>
</dbReference>
<evidence type="ECO:0000259" key="2">
    <source>
        <dbReference type="Pfam" id="PF14436"/>
    </source>
</evidence>
<accession>A0A8E6BBL1</accession>
<protein>
    <submittedName>
        <fullName evidence="3">EndoU domain-containing protein</fullName>
    </submittedName>
</protein>
<reference evidence="3" key="1">
    <citation type="submission" date="2021-05" db="EMBL/GenBank/DDBJ databases">
        <title>Complete genome sequence of the cellulolytic planctomycete Telmatocola sphagniphila SP2T and characterization of the first cellulase from planctomycetes.</title>
        <authorList>
            <person name="Rakitin A.L."/>
            <person name="Beletsky A.V."/>
            <person name="Naumoff D.G."/>
            <person name="Kulichevskaya I.S."/>
            <person name="Mardanov A.V."/>
            <person name="Ravin N.V."/>
            <person name="Dedysh S.N."/>
        </authorList>
    </citation>
    <scope>NUCLEOTIDE SEQUENCE</scope>
    <source>
        <strain evidence="3">SP2T</strain>
    </source>
</reference>
<gene>
    <name evidence="3" type="ORF">KIH39_14455</name>
</gene>
<dbReference type="KEGG" id="tsph:KIH39_14455"/>